<organism evidence="1 2">
    <name type="scientific">Pelagimonas phthalicica</name>
    <dbReference type="NCBI Taxonomy" id="1037362"/>
    <lineage>
        <taxon>Bacteria</taxon>
        <taxon>Pseudomonadati</taxon>
        <taxon>Pseudomonadota</taxon>
        <taxon>Alphaproteobacteria</taxon>
        <taxon>Rhodobacterales</taxon>
        <taxon>Roseobacteraceae</taxon>
        <taxon>Pelagimonas</taxon>
    </lineage>
</organism>
<reference evidence="2" key="1">
    <citation type="submission" date="2017-05" db="EMBL/GenBank/DDBJ databases">
        <authorList>
            <person name="Rodrigo-Torres L."/>
            <person name="Arahal R. D."/>
            <person name="Lucena T."/>
        </authorList>
    </citation>
    <scope>NUCLEOTIDE SEQUENCE [LARGE SCALE GENOMIC DNA]</scope>
    <source>
        <strain evidence="2">CECT 8649</strain>
    </source>
</reference>
<evidence type="ECO:0000313" key="2">
    <source>
        <dbReference type="Proteomes" id="UP000225972"/>
    </source>
</evidence>
<accession>A0A238J9A1</accession>
<name>A0A238J9A1_9RHOB</name>
<proteinExistence type="predicted"/>
<evidence type="ECO:0000313" key="1">
    <source>
        <dbReference type="EMBL" id="SMX27238.1"/>
    </source>
</evidence>
<gene>
    <name evidence="1" type="ORF">TRP8649_01340</name>
</gene>
<dbReference type="EMBL" id="FXXP01000001">
    <property type="protein sequence ID" value="SMX27238.1"/>
    <property type="molecule type" value="Genomic_DNA"/>
</dbReference>
<protein>
    <recommendedName>
        <fullName evidence="3">Subtilase family protein</fullName>
    </recommendedName>
</protein>
<dbReference type="AlphaFoldDB" id="A0A238J9A1"/>
<keyword evidence="2" id="KW-1185">Reference proteome</keyword>
<dbReference type="Proteomes" id="UP000225972">
    <property type="component" value="Unassembled WGS sequence"/>
</dbReference>
<evidence type="ECO:0008006" key="3">
    <source>
        <dbReference type="Google" id="ProtNLM"/>
    </source>
</evidence>
<sequence>MLSFTPLETPAPAPVNLLPAGLPMIVDTFQNNELRQAVYFADTPETLSVIQLQRSDDVEDPFKNLWPSIAGEDELNSDDPLILLQKYQPVSLGHFVPAGGLRLGSQLPFTGDKEDQTAADDIEIGMIDAGISFWNPVAVTTDPTNATKTSRFATIGGLKLENGVITNPHLTPTQIADFVDRSDQQNREEMEKAFPESVFAECARRPLNSPSGSAHGTAMMDLLLRTMPQDKPLHALELPASVLRDLSGGLMSGIMHIAIRALVQQVSIYRKSKELSDRFRMVILMAYGFTGGPQKIRSDVLVPLEKTLCELHARHGKVELVVPIGNHLQDQVHATLHTGEQIGWRIQPEDFSANTLEVVQGMDDPPIEVAAPGGAFAQLPQVLGLHRVDLDGTPIGALWVKDDNGLKRSRLSLIPTATRKSGVATAPFGCWSFSAGRGAADLWVLRDETGFEADPFKPARSSWFEDVGYEKADAVGMPLLEDNPSNANAKLPLVRRKGTASIIATSKHPNVVVVTSQDETGKPANYASLTQDGTAARHAVKLSTGFDPIEEFDLLPIGPFIGPAVLGNASKDRFRGQGTSMAAALKAGELAH</sequence>